<evidence type="ECO:0000313" key="13">
    <source>
        <dbReference type="Proteomes" id="UP000460715"/>
    </source>
</evidence>
<keyword evidence="7" id="KW-1278">Translocase</keyword>
<sequence length="359" mass="37816">MLEVALRHRFPGPAGFMLDAAFTAPAPGVTVLFGASGSGKSSILAAVAGLLRPREGRVALGGTTLTDTAAGRFLPPEARRCAVVFQEGRLFPHRSVEGNLRYGLRRAPRGAEGPGFEEVVALLGLGPLLARRPGLLSGGEKQRVALGRALLARPALLLLDEPLAALDMPRRTEILPFFEALRDAARLPMLYVTHALEEADRLADTLVLLQGGRVQAAGPLEALTARTDLPLLAARRDAGVVLRCELAGQERGLTRLAFPGGTLLAPFPEGPAGRHIRLRVRARDVAVARAGAPALSTDNALPAVLQGIEPAGERECFLRLGIGPSILLARVTLDAVRRLALRPGETVTALINAVGGERG</sequence>
<dbReference type="GO" id="GO:0015098">
    <property type="term" value="F:molybdate ion transmembrane transporter activity"/>
    <property type="evidence" value="ECO:0007669"/>
    <property type="project" value="InterPro"/>
</dbReference>
<dbReference type="InterPro" id="IPR027417">
    <property type="entry name" value="P-loop_NTPase"/>
</dbReference>
<dbReference type="InterPro" id="IPR050334">
    <property type="entry name" value="Molybdenum_import_ModC"/>
</dbReference>
<keyword evidence="1" id="KW-0813">Transport</keyword>
<dbReference type="InterPro" id="IPR005116">
    <property type="entry name" value="Transp-assoc_OB_typ1"/>
</dbReference>
<keyword evidence="6 12" id="KW-0067">ATP-binding</keyword>
<name>A0A845BL38_9PROT</name>
<dbReference type="GO" id="GO:0016020">
    <property type="term" value="C:membrane"/>
    <property type="evidence" value="ECO:0007669"/>
    <property type="project" value="InterPro"/>
</dbReference>
<proteinExistence type="predicted"/>
<dbReference type="SMART" id="SM00382">
    <property type="entry name" value="AAA"/>
    <property type="match status" value="1"/>
</dbReference>
<keyword evidence="8" id="KW-0472">Membrane</keyword>
<dbReference type="SUPFAM" id="SSF52540">
    <property type="entry name" value="P-loop containing nucleoside triphosphate hydrolases"/>
    <property type="match status" value="1"/>
</dbReference>
<keyword evidence="2" id="KW-1003">Cell membrane</keyword>
<evidence type="ECO:0000256" key="7">
    <source>
        <dbReference type="ARBA" id="ARBA00022967"/>
    </source>
</evidence>
<dbReference type="Pfam" id="PF00005">
    <property type="entry name" value="ABC_tran"/>
    <property type="match status" value="1"/>
</dbReference>
<dbReference type="EMBL" id="SNVJ01000009">
    <property type="protein sequence ID" value="MXP64119.1"/>
    <property type="molecule type" value="Genomic_DNA"/>
</dbReference>
<dbReference type="NCBIfam" id="TIGR02142">
    <property type="entry name" value="modC_ABC"/>
    <property type="match status" value="1"/>
</dbReference>
<dbReference type="PROSITE" id="PS50893">
    <property type="entry name" value="ABC_TRANSPORTER_2"/>
    <property type="match status" value="1"/>
</dbReference>
<evidence type="ECO:0000256" key="5">
    <source>
        <dbReference type="ARBA" id="ARBA00022741"/>
    </source>
</evidence>
<dbReference type="Gene3D" id="2.40.50.100">
    <property type="match status" value="1"/>
</dbReference>
<keyword evidence="13" id="KW-1185">Reference proteome</keyword>
<evidence type="ECO:0000256" key="1">
    <source>
        <dbReference type="ARBA" id="ARBA00022448"/>
    </source>
</evidence>
<dbReference type="InterPro" id="IPR011868">
    <property type="entry name" value="ModC_ABC_ATP-bd"/>
</dbReference>
<dbReference type="InterPro" id="IPR017871">
    <property type="entry name" value="ABC_transporter-like_CS"/>
</dbReference>
<organism evidence="12 13">
    <name type="scientific">Teichococcus coralli</name>
    <dbReference type="NCBI Taxonomy" id="2545983"/>
    <lineage>
        <taxon>Bacteria</taxon>
        <taxon>Pseudomonadati</taxon>
        <taxon>Pseudomonadota</taxon>
        <taxon>Alphaproteobacteria</taxon>
        <taxon>Acetobacterales</taxon>
        <taxon>Roseomonadaceae</taxon>
        <taxon>Roseomonas</taxon>
    </lineage>
</organism>
<dbReference type="InterPro" id="IPR003439">
    <property type="entry name" value="ABC_transporter-like_ATP-bd"/>
</dbReference>
<evidence type="ECO:0000313" key="12">
    <source>
        <dbReference type="EMBL" id="MXP64119.1"/>
    </source>
</evidence>
<evidence type="ECO:0000259" key="11">
    <source>
        <dbReference type="PROSITE" id="PS51866"/>
    </source>
</evidence>
<dbReference type="OrthoDB" id="9802264at2"/>
<evidence type="ECO:0000256" key="2">
    <source>
        <dbReference type="ARBA" id="ARBA00022475"/>
    </source>
</evidence>
<dbReference type="AlphaFoldDB" id="A0A845BL38"/>
<dbReference type="InterPro" id="IPR008995">
    <property type="entry name" value="Mo/tungstate-bd_C_term_dom"/>
</dbReference>
<evidence type="ECO:0000256" key="4">
    <source>
        <dbReference type="ARBA" id="ARBA00022519"/>
    </source>
</evidence>
<comment type="caution">
    <text evidence="12">The sequence shown here is derived from an EMBL/GenBank/DDBJ whole genome shotgun (WGS) entry which is preliminary data.</text>
</comment>
<dbReference type="PANTHER" id="PTHR43514:SF4">
    <property type="entry name" value="ABC TRANSPORTER I FAMILY MEMBER 10"/>
    <property type="match status" value="1"/>
</dbReference>
<keyword evidence="3 9" id="KW-0500">Molybdenum</keyword>
<dbReference type="InterPro" id="IPR004606">
    <property type="entry name" value="Mop_domain"/>
</dbReference>
<dbReference type="GO" id="GO:0005524">
    <property type="term" value="F:ATP binding"/>
    <property type="evidence" value="ECO:0007669"/>
    <property type="project" value="UniProtKB-KW"/>
</dbReference>
<dbReference type="SUPFAM" id="SSF50331">
    <property type="entry name" value="MOP-like"/>
    <property type="match status" value="1"/>
</dbReference>
<dbReference type="RefSeq" id="WP_160937247.1">
    <property type="nucleotide sequence ID" value="NZ_SNVJ01000009.1"/>
</dbReference>
<evidence type="ECO:0000256" key="6">
    <source>
        <dbReference type="ARBA" id="ARBA00022840"/>
    </source>
</evidence>
<keyword evidence="5" id="KW-0547">Nucleotide-binding</keyword>
<dbReference type="InterPro" id="IPR003593">
    <property type="entry name" value="AAA+_ATPase"/>
</dbReference>
<dbReference type="Gene3D" id="3.40.50.300">
    <property type="entry name" value="P-loop containing nucleotide triphosphate hydrolases"/>
    <property type="match status" value="1"/>
</dbReference>
<keyword evidence="4" id="KW-0997">Cell inner membrane</keyword>
<accession>A0A845BL38</accession>
<reference evidence="12 13" key="1">
    <citation type="submission" date="2019-03" db="EMBL/GenBank/DDBJ databases">
        <title>Roseomonas sp. a novel Roseomonas species isolated from Sea whip Gorgonian.</title>
        <authorList>
            <person name="Li F."/>
            <person name="Pan X."/>
            <person name="Huang S."/>
            <person name="Li Z."/>
            <person name="Meng B."/>
        </authorList>
    </citation>
    <scope>NUCLEOTIDE SEQUENCE [LARGE SCALE GENOMIC DNA]</scope>
    <source>
        <strain evidence="12 13">M0104</strain>
    </source>
</reference>
<feature type="domain" description="ABC transporter" evidence="10">
    <location>
        <begin position="2"/>
        <end position="236"/>
    </location>
</feature>
<dbReference type="PROSITE" id="PS51866">
    <property type="entry name" value="MOP"/>
    <property type="match status" value="1"/>
</dbReference>
<feature type="domain" description="Mop" evidence="11">
    <location>
        <begin position="294"/>
        <end position="359"/>
    </location>
</feature>
<evidence type="ECO:0000256" key="9">
    <source>
        <dbReference type="PROSITE-ProRule" id="PRU01213"/>
    </source>
</evidence>
<dbReference type="GO" id="GO:0016887">
    <property type="term" value="F:ATP hydrolysis activity"/>
    <property type="evidence" value="ECO:0007669"/>
    <property type="project" value="InterPro"/>
</dbReference>
<dbReference type="Proteomes" id="UP000460715">
    <property type="component" value="Unassembled WGS sequence"/>
</dbReference>
<protein>
    <submittedName>
        <fullName evidence="12">Molybdenum ABC transporter ATP-binding protein</fullName>
    </submittedName>
</protein>
<dbReference type="Pfam" id="PF03459">
    <property type="entry name" value="TOBE"/>
    <property type="match status" value="1"/>
</dbReference>
<dbReference type="PROSITE" id="PS00211">
    <property type="entry name" value="ABC_TRANSPORTER_1"/>
    <property type="match status" value="1"/>
</dbReference>
<gene>
    <name evidence="12" type="primary">modC</name>
    <name evidence="12" type="ORF">E0493_12270</name>
</gene>
<dbReference type="GO" id="GO:0140359">
    <property type="term" value="F:ABC-type transporter activity"/>
    <property type="evidence" value="ECO:0007669"/>
    <property type="project" value="InterPro"/>
</dbReference>
<evidence type="ECO:0000259" key="10">
    <source>
        <dbReference type="PROSITE" id="PS50893"/>
    </source>
</evidence>
<dbReference type="PANTHER" id="PTHR43514">
    <property type="entry name" value="ABC TRANSPORTER I FAMILY MEMBER 10"/>
    <property type="match status" value="1"/>
</dbReference>
<evidence type="ECO:0000256" key="3">
    <source>
        <dbReference type="ARBA" id="ARBA00022505"/>
    </source>
</evidence>
<evidence type="ECO:0000256" key="8">
    <source>
        <dbReference type="ARBA" id="ARBA00023136"/>
    </source>
</evidence>